<accession>A0A6B9J3Y2</accession>
<dbReference type="GeneID" id="77925300"/>
<proteinExistence type="predicted"/>
<protein>
    <submittedName>
        <fullName evidence="1">Uncharacterized protein</fullName>
    </submittedName>
</protein>
<dbReference type="Proteomes" id="UP000435913">
    <property type="component" value="Segment"/>
</dbReference>
<organism evidence="1 2">
    <name type="scientific">Vibrio phage NF</name>
    <dbReference type="NCBI Taxonomy" id="2686202"/>
    <lineage>
        <taxon>Viruses</taxon>
        <taxon>Duplodnaviria</taxon>
        <taxon>Heunggongvirae</taxon>
        <taxon>Uroviricota</taxon>
        <taxon>Caudoviricetes</taxon>
        <taxon>Enfavirus</taxon>
        <taxon>Enfavirus NF</taxon>
    </lineage>
</organism>
<evidence type="ECO:0000313" key="2">
    <source>
        <dbReference type="Proteomes" id="UP000435913"/>
    </source>
</evidence>
<name>A0A6B9J3Y2_9CAUD</name>
<reference evidence="1" key="1">
    <citation type="submission" date="2019-12" db="EMBL/GenBank/DDBJ databases">
        <title>Isolation and complete genomic sequence of bacteriophage NF: A novel Vibrio alginolyticus phage isolated from the coastal water of Qingdao, China.</title>
        <authorList>
            <person name="Zhang X."/>
        </authorList>
    </citation>
    <scope>NUCLEOTIDE SEQUENCE [LARGE SCALE GENOMIC DNA]</scope>
</reference>
<sequence>MFFTKETLAANRNVQGHWQNLWANRRVHDNYIASTFSIPAVNAQMVGNSAFATDFWKELDQMVVTSFKEVEGFEILQDLMPIETVVPIGKTVKDYPIRKGIANDVAVSVDGNAPYSKDHTGYDTDGDPSVIVTAGFGANWRHVAGLNTIGVDLILDSQQEKSRVYNEKLVDILLNGDDSVVVDGKACQGLKNHRNTKKINLGASGANIDLATATPTEVLEFYTKGAFYQNSLDNRIRVIDVEWVSPQIWANLQSDYVVNGVIKGPIWQEIVARGIVAEFRMTFALEGNETLGYVRQAQYLTVLNGMTTSITPIPRQMPNDNYNFQMMSAMGVQVKRDRDGLGKVVYCANFG</sequence>
<dbReference type="Pfam" id="PF19774">
    <property type="entry name" value="DUF6260"/>
    <property type="match status" value="1"/>
</dbReference>
<keyword evidence="2" id="KW-1185">Reference proteome</keyword>
<dbReference type="RefSeq" id="YP_010649740.1">
    <property type="nucleotide sequence ID" value="NC_070773.1"/>
</dbReference>
<dbReference type="EMBL" id="MN812722">
    <property type="protein sequence ID" value="QGZ13298.1"/>
    <property type="molecule type" value="Genomic_DNA"/>
</dbReference>
<dbReference type="InterPro" id="IPR046227">
    <property type="entry name" value="DUF6260"/>
</dbReference>
<dbReference type="KEGG" id="vg:77925300"/>
<evidence type="ECO:0000313" key="1">
    <source>
        <dbReference type="EMBL" id="QGZ13298.1"/>
    </source>
</evidence>